<evidence type="ECO:0000313" key="4">
    <source>
        <dbReference type="EMBL" id="ABN07573.1"/>
    </source>
</evidence>
<dbReference type="Pfam" id="PF08241">
    <property type="entry name" value="Methyltransf_11"/>
    <property type="match status" value="1"/>
</dbReference>
<evidence type="ECO:0000313" key="5">
    <source>
        <dbReference type="Proteomes" id="UP000000365"/>
    </source>
</evidence>
<proteinExistence type="predicted"/>
<feature type="domain" description="Methyltransferase type 11" evidence="3">
    <location>
        <begin position="31"/>
        <end position="116"/>
    </location>
</feature>
<keyword evidence="1 4" id="KW-0489">Methyltransferase</keyword>
<dbReference type="HOGENOM" id="CLU_091228_0_0_2"/>
<evidence type="ECO:0000256" key="1">
    <source>
        <dbReference type="ARBA" id="ARBA00022603"/>
    </source>
</evidence>
<gene>
    <name evidence="4" type="ordered locus">Mlab_1407</name>
</gene>
<dbReference type="PANTHER" id="PTHR22809">
    <property type="entry name" value="METHYLTRANSFERASE-RELATED"/>
    <property type="match status" value="1"/>
</dbReference>
<dbReference type="Proteomes" id="UP000000365">
    <property type="component" value="Chromosome"/>
</dbReference>
<dbReference type="RefSeq" id="WP_011833776.1">
    <property type="nucleotide sequence ID" value="NC_008942.1"/>
</dbReference>
<dbReference type="OrthoDB" id="8915at2157"/>
<dbReference type="InterPro" id="IPR029063">
    <property type="entry name" value="SAM-dependent_MTases_sf"/>
</dbReference>
<accession>A2STB7</accession>
<dbReference type="GO" id="GO:0008757">
    <property type="term" value="F:S-adenosylmethionine-dependent methyltransferase activity"/>
    <property type="evidence" value="ECO:0007669"/>
    <property type="project" value="InterPro"/>
</dbReference>
<dbReference type="PANTHER" id="PTHR22809:SF5">
    <property type="entry name" value="TRNA N(3)-METHYLCYTIDINE METHYLTRANSFERASE METTL6"/>
    <property type="match status" value="1"/>
</dbReference>
<dbReference type="CDD" id="cd02440">
    <property type="entry name" value="AdoMet_MTases"/>
    <property type="match status" value="1"/>
</dbReference>
<sequence length="191" mass="21187">MGWQTDYQARGSLWAGASYLLPEIPENALILETGCGNGKTLRSLGQNAVGIDISSAAVQLAGSSALVGDVRSLPFNDSVFDIIFCWHVLGHLSFSERKTAAEEMLRVLKPEGVLYFKDFSRNDFRYGKGTEIEPSSFLRGDGIVTHYFEPEELISLFGPSDLSTVSWNLRIKGVNNRREEILLSHKKTNSE</sequence>
<dbReference type="InterPro" id="IPR013216">
    <property type="entry name" value="Methyltransf_11"/>
</dbReference>
<dbReference type="eggNOG" id="arCOG04989">
    <property type="taxonomic scope" value="Archaea"/>
</dbReference>
<dbReference type="GO" id="GO:0032259">
    <property type="term" value="P:methylation"/>
    <property type="evidence" value="ECO:0007669"/>
    <property type="project" value="UniProtKB-KW"/>
</dbReference>
<protein>
    <submittedName>
        <fullName evidence="4">Methyltransferase type 11</fullName>
    </submittedName>
</protein>
<reference evidence="4 5" key="1">
    <citation type="journal article" date="2009" name="Stand. Genomic Sci.">
        <title>Complete genome sequence of Methanocorpusculum labreanum type strain Z.</title>
        <authorList>
            <person name="Anderson I.J."/>
            <person name="Sieprawska-Lupa M."/>
            <person name="Goltsman E."/>
            <person name="Lapidus A."/>
            <person name="Copeland A."/>
            <person name="Glavina Del Rio T."/>
            <person name="Tice H."/>
            <person name="Dalin E."/>
            <person name="Barry K."/>
            <person name="Pitluck S."/>
            <person name="Hauser L."/>
            <person name="Land M."/>
            <person name="Lucas S."/>
            <person name="Richardson P."/>
            <person name="Whitman W.B."/>
            <person name="Kyrpides N.C."/>
        </authorList>
    </citation>
    <scope>NUCLEOTIDE SEQUENCE [LARGE SCALE GENOMIC DNA]</scope>
    <source>
        <strain evidence="5">ATCC 43576 / DSM 4855 / Z</strain>
    </source>
</reference>
<dbReference type="AlphaFoldDB" id="A2STB7"/>
<evidence type="ECO:0000259" key="3">
    <source>
        <dbReference type="Pfam" id="PF08241"/>
    </source>
</evidence>
<dbReference type="STRING" id="410358.Mlab_1407"/>
<keyword evidence="2 4" id="KW-0808">Transferase</keyword>
<dbReference type="KEGG" id="mla:Mlab_1407"/>
<evidence type="ECO:0000256" key="2">
    <source>
        <dbReference type="ARBA" id="ARBA00022679"/>
    </source>
</evidence>
<dbReference type="EMBL" id="CP000559">
    <property type="protein sequence ID" value="ABN07573.1"/>
    <property type="molecule type" value="Genomic_DNA"/>
</dbReference>
<keyword evidence="5" id="KW-1185">Reference proteome</keyword>
<dbReference type="GeneID" id="4795393"/>
<dbReference type="SUPFAM" id="SSF53335">
    <property type="entry name" value="S-adenosyl-L-methionine-dependent methyltransferases"/>
    <property type="match status" value="1"/>
</dbReference>
<organism evidence="4 5">
    <name type="scientific">Methanocorpusculum labreanum (strain ATCC 43576 / DSM 4855 / Z)</name>
    <dbReference type="NCBI Taxonomy" id="410358"/>
    <lineage>
        <taxon>Archaea</taxon>
        <taxon>Methanobacteriati</taxon>
        <taxon>Methanobacteriota</taxon>
        <taxon>Stenosarchaea group</taxon>
        <taxon>Methanomicrobia</taxon>
        <taxon>Methanomicrobiales</taxon>
        <taxon>Methanocorpusculaceae</taxon>
        <taxon>Methanocorpusculum</taxon>
    </lineage>
</organism>
<name>A2STB7_METLZ</name>
<dbReference type="GO" id="GO:0140640">
    <property type="term" value="F:catalytic activity, acting on a nucleic acid"/>
    <property type="evidence" value="ECO:0007669"/>
    <property type="project" value="UniProtKB-ARBA"/>
</dbReference>
<dbReference type="Gene3D" id="3.40.50.150">
    <property type="entry name" value="Vaccinia Virus protein VP39"/>
    <property type="match status" value="1"/>
</dbReference>
<dbReference type="InterPro" id="IPR026113">
    <property type="entry name" value="METTL2/6/8-like"/>
</dbReference>